<protein>
    <submittedName>
        <fullName evidence="3">Uncharacterized protein</fullName>
    </submittedName>
</protein>
<dbReference type="RefSeq" id="XP_036634812.1">
    <property type="nucleotide sequence ID" value="XM_036773339.1"/>
</dbReference>
<evidence type="ECO:0000313" key="3">
    <source>
        <dbReference type="EMBL" id="KAF7436913.1"/>
    </source>
</evidence>
<gene>
    <name evidence="3" type="ORF">PC9H_003747</name>
</gene>
<keyword evidence="2" id="KW-0812">Transmembrane</keyword>
<keyword evidence="2" id="KW-1133">Transmembrane helix</keyword>
<dbReference type="Proteomes" id="UP000623687">
    <property type="component" value="Unassembled WGS sequence"/>
</dbReference>
<comment type="caution">
    <text evidence="3">The sequence shown here is derived from an EMBL/GenBank/DDBJ whole genome shotgun (WGS) entry which is preliminary data.</text>
</comment>
<dbReference type="VEuPathDB" id="FungiDB:PC9H_003747"/>
<name>A0A8H7DWR5_PLEOS</name>
<keyword evidence="2" id="KW-0472">Membrane</keyword>
<proteinExistence type="predicted"/>
<reference evidence="3" key="1">
    <citation type="submission" date="2019-07" db="EMBL/GenBank/DDBJ databases">
        <authorList>
            <person name="Palmer J.M."/>
        </authorList>
    </citation>
    <scope>NUCLEOTIDE SEQUENCE</scope>
    <source>
        <strain evidence="3">PC9</strain>
    </source>
</reference>
<dbReference type="OrthoDB" id="3201807at2759"/>
<evidence type="ECO:0000313" key="4">
    <source>
        <dbReference type="Proteomes" id="UP000623687"/>
    </source>
</evidence>
<evidence type="ECO:0000256" key="2">
    <source>
        <dbReference type="SAM" id="Phobius"/>
    </source>
</evidence>
<feature type="transmembrane region" description="Helical" evidence="2">
    <location>
        <begin position="92"/>
        <end position="110"/>
    </location>
</feature>
<dbReference type="EMBL" id="JACETU010000002">
    <property type="protein sequence ID" value="KAF7436913.1"/>
    <property type="molecule type" value="Genomic_DNA"/>
</dbReference>
<evidence type="ECO:0000256" key="1">
    <source>
        <dbReference type="SAM" id="MobiDB-lite"/>
    </source>
</evidence>
<dbReference type="AlphaFoldDB" id="A0A8H7DWR5"/>
<feature type="compositionally biased region" description="Basic and acidic residues" evidence="1">
    <location>
        <begin position="274"/>
        <end position="283"/>
    </location>
</feature>
<sequence>MQSRANHPTMPPPGRELKYNLAWIEGTFKSRPNTELLLAPEREEGNLTTNDYELATRFLPGPHRYYPRGYGAIATGATFLYARSRRWSTPRLVVVGAAAYTLGFSIGQAARLRLHLRFLSRLENFDGFSVAIDNINVKTGGIMPRGPTLVVSRKNGGLGVRPDITGGEAMQGPGEGGFGMDDTGNDSNAQDRVTTTTDTSSVPSKPTKTRWDEIRIANAQSASQSSWELIRQKNGRASMQNNKAAGSRKQPEESLENADAERKAEQAGFDAMLEAERKAGQNV</sequence>
<organism evidence="3 4">
    <name type="scientific">Pleurotus ostreatus</name>
    <name type="common">Oyster mushroom</name>
    <name type="synonym">White-rot fungus</name>
    <dbReference type="NCBI Taxonomy" id="5322"/>
    <lineage>
        <taxon>Eukaryota</taxon>
        <taxon>Fungi</taxon>
        <taxon>Dikarya</taxon>
        <taxon>Basidiomycota</taxon>
        <taxon>Agaricomycotina</taxon>
        <taxon>Agaricomycetes</taxon>
        <taxon>Agaricomycetidae</taxon>
        <taxon>Agaricales</taxon>
        <taxon>Pleurotineae</taxon>
        <taxon>Pleurotaceae</taxon>
        <taxon>Pleurotus</taxon>
    </lineage>
</organism>
<feature type="compositionally biased region" description="Polar residues" evidence="1">
    <location>
        <begin position="235"/>
        <end position="244"/>
    </location>
</feature>
<feature type="compositionally biased region" description="Low complexity" evidence="1">
    <location>
        <begin position="191"/>
        <end position="206"/>
    </location>
</feature>
<dbReference type="GeneID" id="59373565"/>
<accession>A0A8H7DWR5</accession>
<feature type="region of interest" description="Disordered" evidence="1">
    <location>
        <begin position="160"/>
        <end position="283"/>
    </location>
</feature>
<keyword evidence="4" id="KW-1185">Reference proteome</keyword>
<feature type="compositionally biased region" description="Polar residues" evidence="1">
    <location>
        <begin position="218"/>
        <end position="227"/>
    </location>
</feature>